<comment type="similarity">
    <text evidence="2 8">Belongs to the cytochrome P450 family.</text>
</comment>
<evidence type="ECO:0000313" key="9">
    <source>
        <dbReference type="EMBL" id="RWA18331.1"/>
    </source>
</evidence>
<evidence type="ECO:0000256" key="8">
    <source>
        <dbReference type="RuleBase" id="RU000461"/>
    </source>
</evidence>
<dbReference type="GO" id="GO:0020037">
    <property type="term" value="F:heme binding"/>
    <property type="evidence" value="ECO:0007669"/>
    <property type="project" value="InterPro"/>
</dbReference>
<dbReference type="PANTHER" id="PTHR46696">
    <property type="entry name" value="P450, PUTATIVE (EUROFUNG)-RELATED"/>
    <property type="match status" value="1"/>
</dbReference>
<keyword evidence="5 8" id="KW-0560">Oxidoreductase</keyword>
<proteinExistence type="inferred from homology"/>
<comment type="caution">
    <text evidence="9">The sequence shown here is derived from an EMBL/GenBank/DDBJ whole genome shotgun (WGS) entry which is preliminary data.</text>
</comment>
<evidence type="ECO:0000313" key="10">
    <source>
        <dbReference type="Proteomes" id="UP000287177"/>
    </source>
</evidence>
<evidence type="ECO:0000256" key="6">
    <source>
        <dbReference type="ARBA" id="ARBA00023004"/>
    </source>
</evidence>
<dbReference type="PANTHER" id="PTHR46696:SF4">
    <property type="entry name" value="BIOTIN BIOSYNTHESIS CYTOCHROME P450"/>
    <property type="match status" value="1"/>
</dbReference>
<dbReference type="InterPro" id="IPR002397">
    <property type="entry name" value="Cyt_P450_B"/>
</dbReference>
<dbReference type="Proteomes" id="UP000287177">
    <property type="component" value="Unassembled WGS sequence"/>
</dbReference>
<reference evidence="9 10" key="1">
    <citation type="submission" date="2013-06" db="EMBL/GenBank/DDBJ databases">
        <title>The draft sequence of the Mycobacterium elephantis genome.</title>
        <authorList>
            <person name="Pettersson F.B."/>
            <person name="Das S."/>
            <person name="Dasgupta S."/>
            <person name="Bhattacharya A."/>
            <person name="Kirsebom L.A."/>
        </authorList>
    </citation>
    <scope>NUCLEOTIDE SEQUENCE [LARGE SCALE GENOMIC DNA]</scope>
    <source>
        <strain evidence="9 10">DSM 44368</strain>
    </source>
</reference>
<evidence type="ECO:0000256" key="1">
    <source>
        <dbReference type="ARBA" id="ARBA00001971"/>
    </source>
</evidence>
<protein>
    <submittedName>
        <fullName evidence="9">Cytochrome P450</fullName>
    </submittedName>
</protein>
<evidence type="ECO:0000256" key="4">
    <source>
        <dbReference type="ARBA" id="ARBA00022723"/>
    </source>
</evidence>
<keyword evidence="6 8" id="KW-0408">Iron</keyword>
<dbReference type="EMBL" id="ATDN01000024">
    <property type="protein sequence ID" value="RWA18331.1"/>
    <property type="molecule type" value="Genomic_DNA"/>
</dbReference>
<accession>A0A439DRA3</accession>
<comment type="cofactor">
    <cofactor evidence="1">
        <name>heme</name>
        <dbReference type="ChEBI" id="CHEBI:30413"/>
    </cofactor>
</comment>
<evidence type="ECO:0000256" key="5">
    <source>
        <dbReference type="ARBA" id="ARBA00023002"/>
    </source>
</evidence>
<dbReference type="PROSITE" id="PS00086">
    <property type="entry name" value="CYTOCHROME_P450"/>
    <property type="match status" value="1"/>
</dbReference>
<dbReference type="GO" id="GO:0006707">
    <property type="term" value="P:cholesterol catabolic process"/>
    <property type="evidence" value="ECO:0007669"/>
    <property type="project" value="TreeGrafter"/>
</dbReference>
<dbReference type="PRINTS" id="PR00359">
    <property type="entry name" value="BP450"/>
</dbReference>
<dbReference type="GO" id="GO:0008395">
    <property type="term" value="F:steroid hydroxylase activity"/>
    <property type="evidence" value="ECO:0007669"/>
    <property type="project" value="TreeGrafter"/>
</dbReference>
<keyword evidence="10" id="KW-1185">Reference proteome</keyword>
<dbReference type="InterPro" id="IPR017972">
    <property type="entry name" value="Cyt_P450_CS"/>
</dbReference>
<dbReference type="Pfam" id="PF00067">
    <property type="entry name" value="p450"/>
    <property type="match status" value="1"/>
</dbReference>
<evidence type="ECO:0000256" key="2">
    <source>
        <dbReference type="ARBA" id="ARBA00010617"/>
    </source>
</evidence>
<name>A0A439DRA3_9MYCO</name>
<gene>
    <name evidence="9" type="ORF">MELE44368_23265</name>
</gene>
<organism evidence="9 10">
    <name type="scientific">Mycolicibacterium elephantis DSM 44368</name>
    <dbReference type="NCBI Taxonomy" id="1335622"/>
    <lineage>
        <taxon>Bacteria</taxon>
        <taxon>Bacillati</taxon>
        <taxon>Actinomycetota</taxon>
        <taxon>Actinomycetes</taxon>
        <taxon>Mycobacteriales</taxon>
        <taxon>Mycobacteriaceae</taxon>
        <taxon>Mycolicibacterium</taxon>
    </lineage>
</organism>
<dbReference type="Gene3D" id="1.10.630.10">
    <property type="entry name" value="Cytochrome P450"/>
    <property type="match status" value="1"/>
</dbReference>
<dbReference type="InterPro" id="IPR001128">
    <property type="entry name" value="Cyt_P450"/>
</dbReference>
<evidence type="ECO:0000256" key="3">
    <source>
        <dbReference type="ARBA" id="ARBA00022617"/>
    </source>
</evidence>
<dbReference type="InterPro" id="IPR036396">
    <property type="entry name" value="Cyt_P450_sf"/>
</dbReference>
<keyword evidence="3 8" id="KW-0349">Heme</keyword>
<keyword evidence="4 8" id="KW-0479">Metal-binding</keyword>
<dbReference type="GO" id="GO:0036199">
    <property type="term" value="F:cholest-4-en-3-one 26-monooxygenase activity"/>
    <property type="evidence" value="ECO:0007669"/>
    <property type="project" value="TreeGrafter"/>
</dbReference>
<sequence length="447" mass="50027">MSIDQDYGGGRGKDRSVTDFASVDYFSDQAISQDPYEYWEYLRTQGPVVREPNHGVVAVVGYQEVLAAFKDHDSFSAVNAIGGPFPPLPFEPRGDDITEQIEAHRHLFPIHEHLVVMDPPAHTRARSLLTKLLTPKRLKENEDFMWQLVDNQIDQFIANRRCEFLAEYAKPFATSAIIDLLGVPEEDRPEFLAALGVEQRYGTQVGALDGAPVGRDPLQYLDDKFAGYLADRRRDPRDDVLSSMATAAYPDGSTPELIEVVKPATFLFAAGQETVTKLLSAAVQTLGDRPEFQQLLRDEPKRIPAFIEEAMRMHAPTKVDFRLVRKTATLGDMHLPAGTIVMLCLGAANRDPGKFDNPNEFRLDRKNVREHLSFGRGIHSCAGAPLARVEGQITVRRLLDRMDDIRIDEAAHGPAGHRRYAYEPTFLLRGLTELHIEFTPKEPANAG</sequence>
<dbReference type="AlphaFoldDB" id="A0A439DRA3"/>
<dbReference type="SUPFAM" id="SSF48264">
    <property type="entry name" value="Cytochrome P450"/>
    <property type="match status" value="1"/>
</dbReference>
<keyword evidence="7 8" id="KW-0503">Monooxygenase</keyword>
<evidence type="ECO:0000256" key="7">
    <source>
        <dbReference type="ARBA" id="ARBA00023033"/>
    </source>
</evidence>
<dbReference type="GO" id="GO:0005506">
    <property type="term" value="F:iron ion binding"/>
    <property type="evidence" value="ECO:0007669"/>
    <property type="project" value="InterPro"/>
</dbReference>